<dbReference type="PANTHER" id="PTHR33702:SF5">
    <property type="entry name" value="OS01G0308600 PROTEIN"/>
    <property type="match status" value="1"/>
</dbReference>
<protein>
    <submittedName>
        <fullName evidence="3">Flagellar biosynthesis protein flhA</fullName>
    </submittedName>
</protein>
<keyword evidence="3" id="KW-0969">Cilium</keyword>
<evidence type="ECO:0000313" key="4">
    <source>
        <dbReference type="Proteomes" id="UP001140206"/>
    </source>
</evidence>
<keyword evidence="3" id="KW-0966">Cell projection</keyword>
<organism evidence="3 4">
    <name type="scientific">Rhynchospora pubera</name>
    <dbReference type="NCBI Taxonomy" id="906938"/>
    <lineage>
        <taxon>Eukaryota</taxon>
        <taxon>Viridiplantae</taxon>
        <taxon>Streptophyta</taxon>
        <taxon>Embryophyta</taxon>
        <taxon>Tracheophyta</taxon>
        <taxon>Spermatophyta</taxon>
        <taxon>Magnoliopsida</taxon>
        <taxon>Liliopsida</taxon>
        <taxon>Poales</taxon>
        <taxon>Cyperaceae</taxon>
        <taxon>Cyperoideae</taxon>
        <taxon>Rhynchosporeae</taxon>
        <taxon>Rhynchospora</taxon>
    </lineage>
</organism>
<dbReference type="EMBL" id="JAMFTS010000002">
    <property type="protein sequence ID" value="KAJ4785785.1"/>
    <property type="molecule type" value="Genomic_DNA"/>
</dbReference>
<reference evidence="3" key="1">
    <citation type="submission" date="2022-08" db="EMBL/GenBank/DDBJ databases">
        <authorList>
            <person name="Marques A."/>
        </authorList>
    </citation>
    <scope>NUCLEOTIDE SEQUENCE</scope>
    <source>
        <strain evidence="3">RhyPub2mFocal</strain>
        <tissue evidence="3">Leaves</tissue>
    </source>
</reference>
<comment type="caution">
    <text evidence="3">The sequence shown here is derived from an EMBL/GenBank/DDBJ whole genome shotgun (WGS) entry which is preliminary data.</text>
</comment>
<name>A0AAV8F077_9POAL</name>
<evidence type="ECO:0000313" key="3">
    <source>
        <dbReference type="EMBL" id="KAJ4785785.1"/>
    </source>
</evidence>
<gene>
    <name evidence="2" type="ORF">LUZ62_011577</name>
    <name evidence="3" type="ORF">LUZ62_037031</name>
</gene>
<dbReference type="AlphaFoldDB" id="A0AAV8F077"/>
<sequence length="217" mass="24817">MVVFKLPTRGSDSSPLPRTVSVSFSSLFLLSLNSQALSETKPKPKQNKPLIKDREREKERETITTKEPTMANVKSSKGGMKTYWRKRISNYSRLRRQSPPTVVLGSAEERDLAIVSAPRRRRFWRIPRKVRFLRRIGSPKHWLARLRDAYVNLMLRFAHATPLGYGYGYGGGAEEAFGAQRWKEYDEKMLVQIYKNLLVTPQGNVIPPEAGAIVVRS</sequence>
<dbReference type="Proteomes" id="UP001140206">
    <property type="component" value="Chromosome 2"/>
</dbReference>
<evidence type="ECO:0000313" key="2">
    <source>
        <dbReference type="EMBL" id="KAJ4731298.1"/>
    </source>
</evidence>
<dbReference type="EMBL" id="JAMFTS010007316">
    <property type="protein sequence ID" value="KAJ4731298.1"/>
    <property type="molecule type" value="Genomic_DNA"/>
</dbReference>
<proteinExistence type="predicted"/>
<keyword evidence="4" id="KW-1185">Reference proteome</keyword>
<dbReference type="PANTHER" id="PTHR33702">
    <property type="entry name" value="BNAA09G40010D PROTEIN"/>
    <property type="match status" value="1"/>
</dbReference>
<feature type="region of interest" description="Disordered" evidence="1">
    <location>
        <begin position="38"/>
        <end position="63"/>
    </location>
</feature>
<evidence type="ECO:0000256" key="1">
    <source>
        <dbReference type="SAM" id="MobiDB-lite"/>
    </source>
</evidence>
<feature type="compositionally biased region" description="Basic and acidic residues" evidence="1">
    <location>
        <begin position="50"/>
        <end position="63"/>
    </location>
</feature>
<keyword evidence="3" id="KW-0282">Flagellum</keyword>
<accession>A0AAV8F077</accession>